<dbReference type="InParanoid" id="A0A7J8GKM6"/>
<dbReference type="AlphaFoldDB" id="A0A7J8GKM6"/>
<evidence type="ECO:0000313" key="2">
    <source>
        <dbReference type="Proteomes" id="UP000550707"/>
    </source>
</evidence>
<protein>
    <submittedName>
        <fullName evidence="1">Uncharacterized protein</fullName>
    </submittedName>
</protein>
<reference evidence="1 2" key="1">
    <citation type="journal article" date="2020" name="Nature">
        <title>Six reference-quality genomes reveal evolution of bat adaptations.</title>
        <authorList>
            <person name="Jebb D."/>
            <person name="Huang Z."/>
            <person name="Pippel M."/>
            <person name="Hughes G.M."/>
            <person name="Lavrichenko K."/>
            <person name="Devanna P."/>
            <person name="Winkler S."/>
            <person name="Jermiin L.S."/>
            <person name="Skirmuntt E.C."/>
            <person name="Katzourakis A."/>
            <person name="Burkitt-Gray L."/>
            <person name="Ray D.A."/>
            <person name="Sullivan K.A.M."/>
            <person name="Roscito J.G."/>
            <person name="Kirilenko B.M."/>
            <person name="Davalos L.M."/>
            <person name="Corthals A.P."/>
            <person name="Power M.L."/>
            <person name="Jones G."/>
            <person name="Ransome R.D."/>
            <person name="Dechmann D.K.N."/>
            <person name="Locatelli A.G."/>
            <person name="Puechmaille S.J."/>
            <person name="Fedrigo O."/>
            <person name="Jarvis E.D."/>
            <person name="Hiller M."/>
            <person name="Vernes S.C."/>
            <person name="Myers E.W."/>
            <person name="Teeling E.C."/>
        </authorList>
    </citation>
    <scope>NUCLEOTIDE SEQUENCE [LARGE SCALE GENOMIC DNA]</scope>
    <source>
        <strain evidence="1">MMolMol1</strain>
        <tissue evidence="1">Muscle</tissue>
    </source>
</reference>
<sequence length="129" mass="13854">MSFWFPASRDRGVDCSSQSEEGVFKNQKRTVKTEVSVEEEATGRGRCTSAPCSQYAVRPTAELGAVGPAGVTGALCAGPAPGGRTSQKHEITRGKSNKATVRYAQRTLWLTTVLWSSRCRVECRVASVG</sequence>
<dbReference type="Proteomes" id="UP000550707">
    <property type="component" value="Unassembled WGS sequence"/>
</dbReference>
<comment type="caution">
    <text evidence="1">The sequence shown here is derived from an EMBL/GenBank/DDBJ whole genome shotgun (WGS) entry which is preliminary data.</text>
</comment>
<keyword evidence="2" id="KW-1185">Reference proteome</keyword>
<dbReference type="EMBL" id="JACASF010000009">
    <property type="protein sequence ID" value="KAF6460623.1"/>
    <property type="molecule type" value="Genomic_DNA"/>
</dbReference>
<organism evidence="1 2">
    <name type="scientific">Molossus molossus</name>
    <name type="common">Pallas' mastiff bat</name>
    <name type="synonym">Vespertilio molossus</name>
    <dbReference type="NCBI Taxonomy" id="27622"/>
    <lineage>
        <taxon>Eukaryota</taxon>
        <taxon>Metazoa</taxon>
        <taxon>Chordata</taxon>
        <taxon>Craniata</taxon>
        <taxon>Vertebrata</taxon>
        <taxon>Euteleostomi</taxon>
        <taxon>Mammalia</taxon>
        <taxon>Eutheria</taxon>
        <taxon>Laurasiatheria</taxon>
        <taxon>Chiroptera</taxon>
        <taxon>Yangochiroptera</taxon>
        <taxon>Molossidae</taxon>
        <taxon>Molossus</taxon>
    </lineage>
</organism>
<accession>A0A7J8GKM6</accession>
<name>A0A7J8GKM6_MOLMO</name>
<evidence type="ECO:0000313" key="1">
    <source>
        <dbReference type="EMBL" id="KAF6460623.1"/>
    </source>
</evidence>
<gene>
    <name evidence="1" type="ORF">HJG59_011528</name>
</gene>
<proteinExistence type="predicted"/>